<comment type="caution">
    <text evidence="1">The sequence shown here is derived from an EMBL/GenBank/DDBJ whole genome shotgun (WGS) entry which is preliminary data.</text>
</comment>
<evidence type="ECO:0000313" key="1">
    <source>
        <dbReference type="EMBL" id="GGD50179.1"/>
    </source>
</evidence>
<evidence type="ECO:0000313" key="2">
    <source>
        <dbReference type="Proteomes" id="UP000598997"/>
    </source>
</evidence>
<dbReference type="RefSeq" id="WP_066763600.1">
    <property type="nucleotide sequence ID" value="NZ_BMIO01000008.1"/>
</dbReference>
<dbReference type="InterPro" id="IPR006311">
    <property type="entry name" value="TAT_signal"/>
</dbReference>
<organism evidence="1 2">
    <name type="scientific">Croceicoccus pelagius</name>
    <dbReference type="NCBI Taxonomy" id="1703341"/>
    <lineage>
        <taxon>Bacteria</taxon>
        <taxon>Pseudomonadati</taxon>
        <taxon>Pseudomonadota</taxon>
        <taxon>Alphaproteobacteria</taxon>
        <taxon>Sphingomonadales</taxon>
        <taxon>Erythrobacteraceae</taxon>
        <taxon>Croceicoccus</taxon>
    </lineage>
</organism>
<name>A0A917DLL6_9SPHN</name>
<dbReference type="OrthoDB" id="9801383at2"/>
<dbReference type="PANTHER" id="PTHR35399">
    <property type="entry name" value="SLR8030 PROTEIN"/>
    <property type="match status" value="1"/>
</dbReference>
<dbReference type="InterPro" id="IPR008557">
    <property type="entry name" value="PhoX"/>
</dbReference>
<gene>
    <name evidence="1" type="ORF">GCM10010989_25550</name>
</gene>
<dbReference type="EMBL" id="BMIO01000008">
    <property type="protein sequence ID" value="GGD50179.1"/>
    <property type="molecule type" value="Genomic_DNA"/>
</dbReference>
<reference evidence="1 2" key="1">
    <citation type="journal article" date="2014" name="Int. J. Syst. Evol. Microbiol.">
        <title>Complete genome sequence of Corynebacterium casei LMG S-19264T (=DSM 44701T), isolated from a smear-ripened cheese.</title>
        <authorList>
            <consortium name="US DOE Joint Genome Institute (JGI-PGF)"/>
            <person name="Walter F."/>
            <person name="Albersmeier A."/>
            <person name="Kalinowski J."/>
            <person name="Ruckert C."/>
        </authorList>
    </citation>
    <scope>NUCLEOTIDE SEQUENCE [LARGE SCALE GENOMIC DNA]</scope>
    <source>
        <strain evidence="1 2">CGMCC 1.15358</strain>
    </source>
</reference>
<dbReference type="Pfam" id="PF05787">
    <property type="entry name" value="PhoX"/>
    <property type="match status" value="2"/>
</dbReference>
<keyword evidence="2" id="KW-1185">Reference proteome</keyword>
<accession>A0A917DLL6</accession>
<sequence>MEINAINRRALLRGSAKAGAATALAGVLGGLMTRQAMAAHTNGQLAPVASPYGPLFPVKDQETGLELLKLPRGFTYRSMSWTGDKMTDGGIVAPRHDGMGVVSMGGKGGQDTYLIRNHEVQGAPSLIDAPAQYDTAVQSGQLVGGGCDVLKVRNGKLIENYATIGGTFNNCAGGVTPWGTWITCEETFYDGTALGGKKHGYVFECSIDPKETTGQPIVAMGRLYHEAIAVDPATGYVYETEDRRNVSGFYRFKPNDTTPAYGALAKGGQLQAAKVVGVDQAKLLALGGDNAVAEVGQTLEIEWVDIDNPDADPVGGASGPYLEGLGKGGLTMSRGEGIWQHGDTIAIVDTAFGRDGSGRDGRGQGAVWIYTPSTSDPERGTMTLLYAAASEVAGNNPDNITISPRGGILTCDDGDAVEDEFGAGNRLMGYTDHGEAYIFAKNNINLSDADLAAMGRSGQFAAKDDRGNEFAGATFDFDGQTLFVNVQTPGVTFAIRGPWALGNL</sequence>
<protein>
    <submittedName>
        <fullName evidence="1">Phosphatase</fullName>
    </submittedName>
</protein>
<dbReference type="PANTHER" id="PTHR35399:SF4">
    <property type="entry name" value="MEMBRANE PROTEIN"/>
    <property type="match status" value="1"/>
</dbReference>
<proteinExistence type="predicted"/>
<dbReference type="AlphaFoldDB" id="A0A917DLL6"/>
<dbReference type="Proteomes" id="UP000598997">
    <property type="component" value="Unassembled WGS sequence"/>
</dbReference>
<dbReference type="PROSITE" id="PS51318">
    <property type="entry name" value="TAT"/>
    <property type="match status" value="1"/>
</dbReference>